<dbReference type="EMBL" id="QFQP01000026">
    <property type="protein sequence ID" value="PZR08231.1"/>
    <property type="molecule type" value="Genomic_DNA"/>
</dbReference>
<evidence type="ECO:0000256" key="1">
    <source>
        <dbReference type="SAM" id="MobiDB-lite"/>
    </source>
</evidence>
<dbReference type="InterPro" id="IPR010502">
    <property type="entry name" value="Carb-bd_dom_fam9"/>
</dbReference>
<reference evidence="3 4" key="1">
    <citation type="submission" date="2017-08" db="EMBL/GenBank/DDBJ databases">
        <title>Infants hospitalized years apart are colonized by the same room-sourced microbial strains.</title>
        <authorList>
            <person name="Brooks B."/>
            <person name="Olm M.R."/>
            <person name="Firek B.A."/>
            <person name="Baker R."/>
            <person name="Thomas B.C."/>
            <person name="Morowitz M.J."/>
            <person name="Banfield J.F."/>
        </authorList>
    </citation>
    <scope>NUCLEOTIDE SEQUENCE [LARGE SCALE GENOMIC DNA]</scope>
    <source>
        <strain evidence="3">S2_003_000_R2_14</strain>
    </source>
</reference>
<dbReference type="Proteomes" id="UP000249061">
    <property type="component" value="Unassembled WGS sequence"/>
</dbReference>
<evidence type="ECO:0000313" key="4">
    <source>
        <dbReference type="Proteomes" id="UP000249061"/>
    </source>
</evidence>
<proteinExistence type="predicted"/>
<feature type="region of interest" description="Disordered" evidence="1">
    <location>
        <begin position="22"/>
        <end position="42"/>
    </location>
</feature>
<evidence type="ECO:0000259" key="2">
    <source>
        <dbReference type="Pfam" id="PF06452"/>
    </source>
</evidence>
<dbReference type="Gene3D" id="2.60.40.1190">
    <property type="match status" value="1"/>
</dbReference>
<dbReference type="PROSITE" id="PS51257">
    <property type="entry name" value="PROKAR_LIPOPROTEIN"/>
    <property type="match status" value="1"/>
</dbReference>
<dbReference type="PANTHER" id="PTHR35532">
    <property type="entry name" value="SIMILAR TO POLYHYDROXYALKANOATE DEPOLYMERASE"/>
    <property type="match status" value="1"/>
</dbReference>
<dbReference type="Pfam" id="PF06452">
    <property type="entry name" value="CBM9_1"/>
    <property type="match status" value="1"/>
</dbReference>
<organism evidence="3 4">
    <name type="scientific">Archangium gephyra</name>
    <dbReference type="NCBI Taxonomy" id="48"/>
    <lineage>
        <taxon>Bacteria</taxon>
        <taxon>Pseudomonadati</taxon>
        <taxon>Myxococcota</taxon>
        <taxon>Myxococcia</taxon>
        <taxon>Myxococcales</taxon>
        <taxon>Cystobacterineae</taxon>
        <taxon>Archangiaceae</taxon>
        <taxon>Archangium</taxon>
    </lineage>
</organism>
<dbReference type="AlphaFoldDB" id="A0A2W5VDN6"/>
<sequence length="411" mass="45337">MRPIALSCVVLMLAGCRDEQAGPKNRAAQQRPPQAPAPAAVPGQVRTVDAAPAFTFTSGSTWADGAVTYLGSVIEPAKPQAGQPVQLRHYFRADKPVPAGPWRFFLHVMDEATKQQVGNLDHELQQGAAPLGSWPQGKIIEDVHGFQMPPNFNGVLRLYVGFWNDAGRLPVDTSAQSDGQGRVLGPKLEVGNVQPLPEYAMARATKAPVIDGKLDDAVWASAKEVALTRSFDGGPVSRKTTFRMLWDDENIYVAFRAEDPDVWGSLKNKDDPIYNEDVVEVFLDADADGRTYNELQVSPHNVNFDASFTARRSDLAEAMKWESGMKTAVFVKGTLDDDGDTDEYWSAEMQIPIAKLNALPKPVPQKGDRWRFNAYRLEHIARGSNIEGQSFSPLFVGDFHALPRFGWLVFE</sequence>
<evidence type="ECO:0000313" key="3">
    <source>
        <dbReference type="EMBL" id="PZR08231.1"/>
    </source>
</evidence>
<protein>
    <recommendedName>
        <fullName evidence="2">Carbohydrate-binding domain-containing protein</fullName>
    </recommendedName>
</protein>
<dbReference type="GO" id="GO:0030246">
    <property type="term" value="F:carbohydrate binding"/>
    <property type="evidence" value="ECO:0007669"/>
    <property type="project" value="InterPro"/>
</dbReference>
<dbReference type="CDD" id="cd09620">
    <property type="entry name" value="CBM9_like_3"/>
    <property type="match status" value="1"/>
</dbReference>
<name>A0A2W5VDN6_9BACT</name>
<feature type="compositionally biased region" description="Low complexity" evidence="1">
    <location>
        <begin position="26"/>
        <end position="40"/>
    </location>
</feature>
<dbReference type="PANTHER" id="PTHR35532:SF5">
    <property type="entry name" value="CARBOHYDRATE-BINDING DOMAIN-CONTAINING PROTEIN"/>
    <property type="match status" value="1"/>
</dbReference>
<dbReference type="GO" id="GO:0004553">
    <property type="term" value="F:hydrolase activity, hydrolyzing O-glycosyl compounds"/>
    <property type="evidence" value="ECO:0007669"/>
    <property type="project" value="InterPro"/>
</dbReference>
<dbReference type="GO" id="GO:0016052">
    <property type="term" value="P:carbohydrate catabolic process"/>
    <property type="evidence" value="ECO:0007669"/>
    <property type="project" value="InterPro"/>
</dbReference>
<comment type="caution">
    <text evidence="3">The sequence shown here is derived from an EMBL/GenBank/DDBJ whole genome shotgun (WGS) entry which is preliminary data.</text>
</comment>
<accession>A0A2W5VDN6</accession>
<gene>
    <name evidence="3" type="ORF">DI536_25330</name>
</gene>
<feature type="domain" description="Carbohydrate-binding" evidence="2">
    <location>
        <begin position="210"/>
        <end position="332"/>
    </location>
</feature>
<dbReference type="SUPFAM" id="SSF49344">
    <property type="entry name" value="CBD9-like"/>
    <property type="match status" value="1"/>
</dbReference>